<proteinExistence type="inferred from homology"/>
<gene>
    <name evidence="9" type="ORF">Bcop_1974</name>
</gene>
<name>F3ZSJ7_9BACE</name>
<dbReference type="PROSITE" id="PS51257">
    <property type="entry name" value="PROKAR_LIPOPROTEIN"/>
    <property type="match status" value="1"/>
</dbReference>
<dbReference type="STRING" id="679937.Bcop_1974"/>
<organism evidence="9 10">
    <name type="scientific">Bacteroides coprosuis DSM 18011</name>
    <dbReference type="NCBI Taxonomy" id="679937"/>
    <lineage>
        <taxon>Bacteria</taxon>
        <taxon>Pseudomonadati</taxon>
        <taxon>Bacteroidota</taxon>
        <taxon>Bacteroidia</taxon>
        <taxon>Bacteroidales</taxon>
        <taxon>Bacteroidaceae</taxon>
        <taxon>Bacteroides</taxon>
    </lineage>
</organism>
<reference evidence="9 10" key="1">
    <citation type="journal article" date="2011" name="Stand. Genomic Sci.">
        <title>Non-contiguous finished genome sequence of Bacteroides coprosuis type strain (PC139).</title>
        <authorList>
            <person name="Land M."/>
            <person name="Held B."/>
            <person name="Gronow S."/>
            <person name="Abt B."/>
            <person name="Lucas S."/>
            <person name="Del Rio T.G."/>
            <person name="Nolan M."/>
            <person name="Tice H."/>
            <person name="Cheng J.F."/>
            <person name="Pitluck S."/>
            <person name="Liolios K."/>
            <person name="Pagani I."/>
            <person name="Ivanova N."/>
            <person name="Mavromatis K."/>
            <person name="Mikhailova N."/>
            <person name="Pati A."/>
            <person name="Tapia R."/>
            <person name="Han C."/>
            <person name="Goodwin L."/>
            <person name="Chen A."/>
            <person name="Palaniappan K."/>
            <person name="Hauser L."/>
            <person name="Brambilla E.M."/>
            <person name="Rohde M."/>
            <person name="Goker M."/>
            <person name="Detter J.C."/>
            <person name="Woyke T."/>
            <person name="Bristow J."/>
            <person name="Eisen J.A."/>
            <person name="Markowitz V."/>
            <person name="Hugenholtz P."/>
            <person name="Kyrpides N.C."/>
            <person name="Klenk H.P."/>
            <person name="Lapidus A."/>
        </authorList>
    </citation>
    <scope>NUCLEOTIDE SEQUENCE</scope>
    <source>
        <strain evidence="9 10">DSM 18011</strain>
    </source>
</reference>
<dbReference type="eggNOG" id="COG0457">
    <property type="taxonomic scope" value="Bacteria"/>
</dbReference>
<dbReference type="EMBL" id="CM001167">
    <property type="protein sequence ID" value="EGJ72149.1"/>
    <property type="molecule type" value="Genomic_DNA"/>
</dbReference>
<dbReference type="Pfam" id="PF14322">
    <property type="entry name" value="SusD-like_3"/>
    <property type="match status" value="1"/>
</dbReference>
<evidence type="ECO:0000256" key="2">
    <source>
        <dbReference type="ARBA" id="ARBA00006275"/>
    </source>
</evidence>
<evidence type="ECO:0000259" key="7">
    <source>
        <dbReference type="Pfam" id="PF07980"/>
    </source>
</evidence>
<keyword evidence="10" id="KW-1185">Reference proteome</keyword>
<dbReference type="OrthoDB" id="1031584at2"/>
<evidence type="ECO:0000259" key="8">
    <source>
        <dbReference type="Pfam" id="PF14322"/>
    </source>
</evidence>
<accession>F3ZSJ7</accession>
<dbReference type="SUPFAM" id="SSF48452">
    <property type="entry name" value="TPR-like"/>
    <property type="match status" value="1"/>
</dbReference>
<dbReference type="Gene3D" id="1.25.40.390">
    <property type="match status" value="1"/>
</dbReference>
<evidence type="ECO:0000256" key="6">
    <source>
        <dbReference type="SAM" id="SignalP"/>
    </source>
</evidence>
<keyword evidence="3 6" id="KW-0732">Signal</keyword>
<protein>
    <submittedName>
        <fullName evidence="9">RagB/SusD domain-containing protein</fullName>
    </submittedName>
</protein>
<evidence type="ECO:0000256" key="3">
    <source>
        <dbReference type="ARBA" id="ARBA00022729"/>
    </source>
</evidence>
<comment type="subcellular location">
    <subcellularLocation>
        <location evidence="1">Cell outer membrane</location>
    </subcellularLocation>
</comment>
<dbReference type="InterPro" id="IPR012944">
    <property type="entry name" value="SusD_RagB_dom"/>
</dbReference>
<dbReference type="Proteomes" id="UP000018439">
    <property type="component" value="Chromosome"/>
</dbReference>
<feature type="signal peptide" evidence="6">
    <location>
        <begin position="1"/>
        <end position="20"/>
    </location>
</feature>
<dbReference type="Pfam" id="PF07980">
    <property type="entry name" value="SusD_RagB"/>
    <property type="match status" value="1"/>
</dbReference>
<keyword evidence="5" id="KW-0998">Cell outer membrane</keyword>
<evidence type="ECO:0000256" key="5">
    <source>
        <dbReference type="ARBA" id="ARBA00023237"/>
    </source>
</evidence>
<dbReference type="AlphaFoldDB" id="F3ZSJ7"/>
<dbReference type="HOGENOM" id="CLU_015553_0_1_10"/>
<sequence length="579" mass="67149">MKLKYTIPTLFISILLSACMVTDLEPKEGITDATYWRSIQDLEYYTNGLYAINGSHGFGDTNSDNLLHQTYNKTLFDEVVIPKTADDGGWSWRTVRQCNYFLNRYHTVSAPEAKINKYVAEVKFFKAQHYFGKIKDFGDVPWYDNDLQTTDKEELYKGRDPRGLILKHIIEDLEYAIEWLPEKGKEDQDRLHKDAAKSLLARVCLHEGTFRKYNKYKDDFSAEELIRKAADLSLEIMNTGKYKIVRGSNEGYGQIPYEGYPLHYSNLFIQDDLWGNEEAILAIRYIRGVSRFGHFLGFLSSQMPQRGCSKDFIESFLCVDGKPIGVSELYKGDNTFEDEIANRDPRLYQIVDNDHKPFFIQDGQQIPSAPGFPVNIWDAVTGYRLVKFMPAKPEDQEAIQSMFDQFAFRYAEILLIYAEAKAELGECTQTVLDKTINLLRDRVDMAHLSVNPIADPNPINYGYNVSPLLYEIRRERRIELVGEIVRWDDIMRWNAVKLFENPKTMVGLRITPDMIALDGMLSMKQTIKIDGKNYLRIYIDKEINDPKRKWEPNDKRYLSPLPIQELSLNPNLKQNPGWE</sequence>
<keyword evidence="4" id="KW-0472">Membrane</keyword>
<dbReference type="InterPro" id="IPR033985">
    <property type="entry name" value="SusD-like_N"/>
</dbReference>
<evidence type="ECO:0000313" key="9">
    <source>
        <dbReference type="EMBL" id="EGJ72149.1"/>
    </source>
</evidence>
<evidence type="ECO:0000256" key="1">
    <source>
        <dbReference type="ARBA" id="ARBA00004442"/>
    </source>
</evidence>
<comment type="similarity">
    <text evidence="2">Belongs to the SusD family.</text>
</comment>
<feature type="domain" description="SusD-like N-terminal" evidence="8">
    <location>
        <begin position="58"/>
        <end position="205"/>
    </location>
</feature>
<dbReference type="GO" id="GO:0009279">
    <property type="term" value="C:cell outer membrane"/>
    <property type="evidence" value="ECO:0007669"/>
    <property type="project" value="UniProtKB-SubCell"/>
</dbReference>
<feature type="domain" description="RagB/SusD" evidence="7">
    <location>
        <begin position="308"/>
        <end position="578"/>
    </location>
</feature>
<feature type="chain" id="PRO_5003305481" evidence="6">
    <location>
        <begin position="21"/>
        <end position="579"/>
    </location>
</feature>
<evidence type="ECO:0000256" key="4">
    <source>
        <dbReference type="ARBA" id="ARBA00023136"/>
    </source>
</evidence>
<dbReference type="InterPro" id="IPR011990">
    <property type="entry name" value="TPR-like_helical_dom_sf"/>
</dbReference>
<evidence type="ECO:0000313" key="10">
    <source>
        <dbReference type="Proteomes" id="UP000018439"/>
    </source>
</evidence>